<keyword evidence="2" id="KW-1185">Reference proteome</keyword>
<sequence>MTSRPVVRMEVKAVRQEANAIKNCATHYRAAADGIAHAPMQDDDLGLFARDLVGQFNAAFSVIEQKLRQSEKTVTRAGEGLDEVATLFEGMDGKGYEELTASSQKVQGSHG</sequence>
<reference evidence="1 2" key="1">
    <citation type="journal article" date="2019" name="ACS Chem. Biol.">
        <title>Identification and Mobilization of a Cryptic Antibiotic Biosynthesis Gene Locus from a Human-Pathogenic Nocardia Isolate.</title>
        <authorList>
            <person name="Herisse M."/>
            <person name="Ishida K."/>
            <person name="Porter J.L."/>
            <person name="Howden B."/>
            <person name="Hertweck C."/>
            <person name="Stinear T.P."/>
            <person name="Pidot S.J."/>
        </authorList>
    </citation>
    <scope>NUCLEOTIDE SEQUENCE [LARGE SCALE GENOMIC DNA]</scope>
    <source>
        <strain evidence="1 2">AUSMDU00012717</strain>
    </source>
</reference>
<proteinExistence type="predicted"/>
<accession>A0A6G9Y7Z2</accession>
<evidence type="ECO:0000313" key="2">
    <source>
        <dbReference type="Proteomes" id="UP000503540"/>
    </source>
</evidence>
<dbReference type="RefSeq" id="WP_167472327.1">
    <property type="nucleotide sequence ID" value="NZ_CP046172.1"/>
</dbReference>
<dbReference type="KEGG" id="nah:F5544_06375"/>
<evidence type="ECO:0008006" key="3">
    <source>
        <dbReference type="Google" id="ProtNLM"/>
    </source>
</evidence>
<dbReference type="AlphaFoldDB" id="A0A6G9Y7Z2"/>
<gene>
    <name evidence="1" type="ORF">F5544_06375</name>
</gene>
<dbReference type="EMBL" id="CP046172">
    <property type="protein sequence ID" value="QIS09186.1"/>
    <property type="molecule type" value="Genomic_DNA"/>
</dbReference>
<protein>
    <recommendedName>
        <fullName evidence="3">ESX-1 secretion-associated protein</fullName>
    </recommendedName>
</protein>
<evidence type="ECO:0000313" key="1">
    <source>
        <dbReference type="EMBL" id="QIS09186.1"/>
    </source>
</evidence>
<organism evidence="1 2">
    <name type="scientific">Nocardia arthritidis</name>
    <dbReference type="NCBI Taxonomy" id="228602"/>
    <lineage>
        <taxon>Bacteria</taxon>
        <taxon>Bacillati</taxon>
        <taxon>Actinomycetota</taxon>
        <taxon>Actinomycetes</taxon>
        <taxon>Mycobacteriales</taxon>
        <taxon>Nocardiaceae</taxon>
        <taxon>Nocardia</taxon>
    </lineage>
</organism>
<dbReference type="Proteomes" id="UP000503540">
    <property type="component" value="Chromosome"/>
</dbReference>
<name>A0A6G9Y7Z2_9NOCA</name>